<keyword evidence="3" id="KW-1185">Reference proteome</keyword>
<evidence type="ECO:0000313" key="3">
    <source>
        <dbReference type="Proteomes" id="UP001549749"/>
    </source>
</evidence>
<comment type="caution">
    <text evidence="2">The sequence shown here is derived from an EMBL/GenBank/DDBJ whole genome shotgun (WGS) entry which is preliminary data.</text>
</comment>
<dbReference type="InterPro" id="IPR046226">
    <property type="entry name" value="DUF6259"/>
</dbReference>
<name>A0ABV2SYY3_9BACT</name>
<organism evidence="2 3">
    <name type="scientific">Chitinophaga defluvii</name>
    <dbReference type="NCBI Taxonomy" id="3163343"/>
    <lineage>
        <taxon>Bacteria</taxon>
        <taxon>Pseudomonadati</taxon>
        <taxon>Bacteroidota</taxon>
        <taxon>Chitinophagia</taxon>
        <taxon>Chitinophagales</taxon>
        <taxon>Chitinophagaceae</taxon>
        <taxon>Chitinophaga</taxon>
    </lineage>
</organism>
<dbReference type="Pfam" id="PF19773">
    <property type="entry name" value="DUF6259"/>
    <property type="match status" value="1"/>
</dbReference>
<proteinExistence type="predicted"/>
<evidence type="ECO:0000259" key="1">
    <source>
        <dbReference type="Pfam" id="PF19773"/>
    </source>
</evidence>
<accession>A0ABV2SYY3</accession>
<sequence>MTTTCAGTHFFRNMIKLFLTVWMMLILPISYAGQTPQHDFIQLNNGRIRLTFNKSTGGFVSMEDLVKKEMISKTGSSGIQTPWELYIDKAGASQRADISSFKEFSFENNKPDALTLIWKGWRESGDNDTKVTVTVTLEKGKALSAWNIKVEGLKGRQLSKVVFPRVGGLPNSADEYLAVPHWMGELLQDPGAQLAALKNTPQQFDWFYPGHLSMQLLALYNKQGRGFYAACDDAAAYRKNLAVVLEPSGTLAYQMENFPPLEANRLAYQLPYNAVIGSFHGDWITAAEQYREWGTQQAWCSDSRLKNNATPAWLDSTALWVWNRGKSDQVLKPAVDLKERLGLPVNVLWHWWHGCSYDDGFPEYLPPREGKTPFIESVKWSQEHGVKSLVYMNQIQWGNATASWEKEHASLLAVKDKDEKISSHVYNIFTGKALTNMCVGAEGWRNKYVSLADSVVNDYQVNGVYMDQTCLSRMCYDKTHGHPLGGGNYWVKNSGKITEGIRSKVLHNKQIALAGEGVGEAWMPYVDAFLVLQVSRERYAGTQGWQPIPFFQVVYHPYSLAYGNYSSLLTPPYDELWPEEHKPATTLQPLDKMFNKQFLMEQARSFTWGMQPMIANYLPLLATERKEEIDYLLTLSRVRNKGLKYLLHGEFRRAPEMTIPEEELSISKLSIYAGQKENVTTFHKKYPVVYSSSWKSADNMLGIAVASIYDKVYDVKMDFRSADYGLPASGKIYLVNEAGRKQLGTYSKGKVRINYALPAKGICLIEIAAR</sequence>
<dbReference type="RefSeq" id="WP_354658623.1">
    <property type="nucleotide sequence ID" value="NZ_JBEXAC010000001.1"/>
</dbReference>
<dbReference type="Proteomes" id="UP001549749">
    <property type="component" value="Unassembled WGS sequence"/>
</dbReference>
<dbReference type="EMBL" id="JBEXAC010000001">
    <property type="protein sequence ID" value="MET6995976.1"/>
    <property type="molecule type" value="Genomic_DNA"/>
</dbReference>
<protein>
    <submittedName>
        <fullName evidence="2">DUF6259 domain-containing protein</fullName>
    </submittedName>
</protein>
<reference evidence="2 3" key="1">
    <citation type="submission" date="2024-06" db="EMBL/GenBank/DDBJ databases">
        <title>Chitinophaga defluvii sp. nov., isolated from municipal sewage.</title>
        <authorList>
            <person name="Zhang L."/>
        </authorList>
    </citation>
    <scope>NUCLEOTIDE SEQUENCE [LARGE SCALE GENOMIC DNA]</scope>
    <source>
        <strain evidence="2 3">H8</strain>
    </source>
</reference>
<gene>
    <name evidence="2" type="ORF">ABR189_01290</name>
</gene>
<evidence type="ECO:0000313" key="2">
    <source>
        <dbReference type="EMBL" id="MET6995976.1"/>
    </source>
</evidence>
<feature type="domain" description="DUF6259" evidence="1">
    <location>
        <begin position="268"/>
        <end position="565"/>
    </location>
</feature>